<name>A9HT68_GLUDA</name>
<reference evidence="4" key="1">
    <citation type="journal article" date="2009" name="BMC Genomics">
        <title>Complete genome sequence of the sugarcane nitrogen-fixing endophyte Gluconacetobacter diazotrophicus Pal5.</title>
        <authorList>
            <person name="Bertalan M."/>
            <person name="Albano R."/>
            <person name="Padua V."/>
            <person name="Rouws L."/>
            <person name="Rojas C."/>
            <person name="Hemerly A."/>
            <person name="Teixeira K."/>
            <person name="Schwab S."/>
            <person name="Araujo J."/>
            <person name="Oliveira A."/>
            <person name="Franca L."/>
            <person name="Magalhaes V."/>
            <person name="Alqueres S."/>
            <person name="Cardoso A."/>
            <person name="Almeida W."/>
            <person name="Loureiro M.M."/>
            <person name="Nogueira E."/>
            <person name="Cidade D."/>
            <person name="Oliveira D."/>
            <person name="Simao T."/>
            <person name="Macedo J."/>
            <person name="Valadao A."/>
            <person name="Dreschsel M."/>
            <person name="Freitas F."/>
            <person name="Vidal M."/>
            <person name="Guedes H."/>
            <person name="Rodrigues E."/>
            <person name="Meneses C."/>
            <person name="Brioso P."/>
            <person name="Pozzer L."/>
            <person name="Figueiredo D."/>
            <person name="Montano H."/>
            <person name="Junior J."/>
            <person name="Filho G."/>
            <person name="Flores V."/>
            <person name="Ferreira B."/>
            <person name="Branco A."/>
            <person name="Gonzalez P."/>
            <person name="Guillobel H."/>
            <person name="Lemos M."/>
            <person name="Seibel L."/>
            <person name="Macedo J."/>
            <person name="Alves-Ferreira M."/>
            <person name="Sachetto-Martins G."/>
            <person name="Coelho A."/>
            <person name="Santos E."/>
            <person name="Amaral G."/>
            <person name="Neves A."/>
            <person name="Pacheco A.B."/>
            <person name="Carvalho D."/>
            <person name="Lery L."/>
            <person name="Bisch P."/>
            <person name="Rossle S.C."/>
            <person name="Urmenyi T."/>
            <person name="Kruger W.V."/>
            <person name="Martins O."/>
            <person name="Baldani J.I."/>
            <person name="Ferreira P.C."/>
        </authorList>
    </citation>
    <scope>NUCLEOTIDE SEQUENCE [LARGE SCALE GENOMIC DNA]</scope>
    <source>
        <strain evidence="4">ATCC 49037 / DSM 5601 / CCUG 37298 / CIP 103539 / LMG 7603 / PAl5</strain>
        <plasmid evidence="4">pGDIPal5I</plasmid>
    </source>
</reference>
<dbReference type="EMBL" id="AM889287">
    <property type="protein sequence ID" value="CAP57865.1"/>
    <property type="molecule type" value="Genomic_DNA"/>
</dbReference>
<sequence length="301" mass="33027">MTETANQAQSPEKLDSQIPEKGNSPAASRGKKDVQAGSQDQVQQSSTERSQIAMNSTDVHFVMQGKGGVGKTTAAALLGQYLKGIDPETVCVDIDPVNSSFSDFRALNPIALEIMNEGGIDQRAFDTLMEKIAETPHTFVVDSGAATFLPLTQYLADGPVFSILKQFDRRPVFHSIITGGPAQAHTMQGLATLLDSIPEDADVVLWINEYHGFGKVTDKDGQEDWENLAIVQKNKSRFRAIIQLPTLNQQTHGADMRDMLKQGMTFEEAMKPGSGFKLMAQARLRDIWSHLQTELAHVVRS</sequence>
<feature type="compositionally biased region" description="Polar residues" evidence="1">
    <location>
        <begin position="1"/>
        <end position="10"/>
    </location>
</feature>
<dbReference type="InterPro" id="IPR002586">
    <property type="entry name" value="CobQ/CobB/MinD/ParA_Nub-bd_dom"/>
</dbReference>
<evidence type="ECO:0000313" key="3">
    <source>
        <dbReference type="EMBL" id="CAP57865.1"/>
    </source>
</evidence>
<evidence type="ECO:0000256" key="1">
    <source>
        <dbReference type="SAM" id="MobiDB-lite"/>
    </source>
</evidence>
<dbReference type="SUPFAM" id="SSF52540">
    <property type="entry name" value="P-loop containing nucleoside triphosphate hydrolases"/>
    <property type="match status" value="1"/>
</dbReference>
<dbReference type="Pfam" id="PF01656">
    <property type="entry name" value="CbiA"/>
    <property type="match status" value="1"/>
</dbReference>
<accession>A9HT68</accession>
<dbReference type="RefSeq" id="WP_012222240.1">
    <property type="nucleotide sequence ID" value="NC_010124.1"/>
</dbReference>
<dbReference type="InterPro" id="IPR027417">
    <property type="entry name" value="P-loop_NTPase"/>
</dbReference>
<feature type="region of interest" description="Disordered" evidence="1">
    <location>
        <begin position="1"/>
        <end position="54"/>
    </location>
</feature>
<dbReference type="Proteomes" id="UP000001176">
    <property type="component" value="Plasmid pGDIPal5I"/>
</dbReference>
<dbReference type="Gene3D" id="3.40.50.300">
    <property type="entry name" value="P-loop containing nucleotide triphosphate hydrolases"/>
    <property type="match status" value="1"/>
</dbReference>
<organism evidence="3 4">
    <name type="scientific">Gluconacetobacter diazotrophicus (strain ATCC 49037 / DSM 5601 / CCUG 37298 / CIP 103539 / LMG 7603 / PAl5)</name>
    <dbReference type="NCBI Taxonomy" id="272568"/>
    <lineage>
        <taxon>Bacteria</taxon>
        <taxon>Pseudomonadati</taxon>
        <taxon>Pseudomonadota</taxon>
        <taxon>Alphaproteobacteria</taxon>
        <taxon>Acetobacterales</taxon>
        <taxon>Acetobacteraceae</taxon>
        <taxon>Gluconacetobacter</taxon>
    </lineage>
</organism>
<evidence type="ECO:0000313" key="4">
    <source>
        <dbReference type="Proteomes" id="UP000001176"/>
    </source>
</evidence>
<gene>
    <name evidence="3" type="ordered locus">GDI3901</name>
</gene>
<feature type="domain" description="CobQ/CobB/MinD/ParA nucleotide binding" evidence="2">
    <location>
        <begin position="62"/>
        <end position="172"/>
    </location>
</feature>
<dbReference type="AlphaFoldDB" id="A9HT68"/>
<feature type="compositionally biased region" description="Polar residues" evidence="1">
    <location>
        <begin position="36"/>
        <end position="54"/>
    </location>
</feature>
<proteinExistence type="predicted"/>
<keyword evidence="3" id="KW-0614">Plasmid</keyword>
<dbReference type="KEGG" id="gdi:GDI3901"/>
<geneLocation type="plasmid" evidence="3 4">
    <name>pGDIPal5I</name>
</geneLocation>
<keyword evidence="4" id="KW-1185">Reference proteome</keyword>
<protein>
    <submittedName>
        <fullName evidence="3">Conjugal transfer</fullName>
    </submittedName>
</protein>
<evidence type="ECO:0000259" key="2">
    <source>
        <dbReference type="Pfam" id="PF01656"/>
    </source>
</evidence>